<keyword evidence="1" id="KW-0732">Signal</keyword>
<dbReference type="InterPro" id="IPR036761">
    <property type="entry name" value="TTHA0802/YceI-like_sf"/>
</dbReference>
<feature type="domain" description="Lipid/polyisoprenoid-binding YceI-like" evidence="2">
    <location>
        <begin position="4"/>
        <end position="164"/>
    </location>
</feature>
<name>A0A938AZG3_UNCTE</name>
<dbReference type="SMART" id="SM00867">
    <property type="entry name" value="YceI"/>
    <property type="match status" value="1"/>
</dbReference>
<dbReference type="PANTHER" id="PTHR34406:SF1">
    <property type="entry name" value="PROTEIN YCEI"/>
    <property type="match status" value="1"/>
</dbReference>
<evidence type="ECO:0000256" key="1">
    <source>
        <dbReference type="SAM" id="SignalP"/>
    </source>
</evidence>
<protein>
    <submittedName>
        <fullName evidence="3">Polyisoprenoid-binding protein</fullName>
    </submittedName>
</protein>
<dbReference type="Proteomes" id="UP000712673">
    <property type="component" value="Unassembled WGS sequence"/>
</dbReference>
<reference evidence="3" key="1">
    <citation type="submission" date="2019-03" db="EMBL/GenBank/DDBJ databases">
        <title>Lake Tanganyika Metagenome-Assembled Genomes (MAGs).</title>
        <authorList>
            <person name="Tran P."/>
        </authorList>
    </citation>
    <scope>NUCLEOTIDE SEQUENCE</scope>
    <source>
        <strain evidence="3">K_DeepCast_65m_m2_066</strain>
    </source>
</reference>
<gene>
    <name evidence="3" type="ORF">FJZ47_02005</name>
</gene>
<dbReference type="PANTHER" id="PTHR34406">
    <property type="entry name" value="PROTEIN YCEI"/>
    <property type="match status" value="1"/>
</dbReference>
<proteinExistence type="predicted"/>
<dbReference type="EMBL" id="VGLS01000032">
    <property type="protein sequence ID" value="MBM3222567.1"/>
    <property type="molecule type" value="Genomic_DNA"/>
</dbReference>
<dbReference type="Gene3D" id="2.40.128.110">
    <property type="entry name" value="Lipid/polyisoprenoid-binding, YceI-like"/>
    <property type="match status" value="1"/>
</dbReference>
<evidence type="ECO:0000259" key="2">
    <source>
        <dbReference type="SMART" id="SM00867"/>
    </source>
</evidence>
<comment type="caution">
    <text evidence="3">The sequence shown here is derived from an EMBL/GenBank/DDBJ whole genome shotgun (WGS) entry which is preliminary data.</text>
</comment>
<dbReference type="Pfam" id="PF04264">
    <property type="entry name" value="YceI"/>
    <property type="match status" value="1"/>
</dbReference>
<evidence type="ECO:0000313" key="4">
    <source>
        <dbReference type="Proteomes" id="UP000712673"/>
    </source>
</evidence>
<evidence type="ECO:0000313" key="3">
    <source>
        <dbReference type="EMBL" id="MBM3222567.1"/>
    </source>
</evidence>
<dbReference type="SUPFAM" id="SSF101874">
    <property type="entry name" value="YceI-like"/>
    <property type="match status" value="1"/>
</dbReference>
<feature type="chain" id="PRO_5037944432" evidence="1">
    <location>
        <begin position="26"/>
        <end position="166"/>
    </location>
</feature>
<dbReference type="AlphaFoldDB" id="A0A938AZG3"/>
<organism evidence="3 4">
    <name type="scientific">Tectimicrobiota bacterium</name>
    <dbReference type="NCBI Taxonomy" id="2528274"/>
    <lineage>
        <taxon>Bacteria</taxon>
        <taxon>Pseudomonadati</taxon>
        <taxon>Nitrospinota/Tectimicrobiota group</taxon>
        <taxon>Candidatus Tectimicrobiota</taxon>
    </lineage>
</organism>
<accession>A0A938AZG3</accession>
<dbReference type="InterPro" id="IPR007372">
    <property type="entry name" value="Lipid/polyisoprenoid-bd_YceI"/>
</dbReference>
<feature type="signal peptide" evidence="1">
    <location>
        <begin position="1"/>
        <end position="25"/>
    </location>
</feature>
<sequence length="166" mass="18506">MQSPYYLRMLLTGLVSLWLVGAALAAETYTYDEKDVTKSSMQGTIKTASIDTGNAKRDEHLRSADCFDATKFPDIKFQTTRVEKKGDGYVMVGPLTIRDVTKEVTMPFTVTGKVVDPRGKERIGFEASLKIKRKDFGVSWDKTMDNGSLIVSDDIDIELLVQAIKN</sequence>